<feature type="domain" description="Tetrapyrrole biosynthesis uroporphyrinogen III synthase" evidence="1">
    <location>
        <begin position="30"/>
        <end position="295"/>
    </location>
</feature>
<dbReference type="GO" id="GO:0006782">
    <property type="term" value="P:protoporphyrinogen IX biosynthetic process"/>
    <property type="evidence" value="ECO:0007669"/>
    <property type="project" value="UniProtKB-UniPathway"/>
</dbReference>
<dbReference type="OrthoDB" id="5595751at2759"/>
<gene>
    <name evidence="2" type="ORF">PV09_03636</name>
</gene>
<dbReference type="GO" id="GO:0006780">
    <property type="term" value="P:uroporphyrinogen III biosynthetic process"/>
    <property type="evidence" value="ECO:0007669"/>
    <property type="project" value="InterPro"/>
</dbReference>
<dbReference type="SUPFAM" id="SSF69618">
    <property type="entry name" value="HemD-like"/>
    <property type="match status" value="1"/>
</dbReference>
<name>A0A0D1XSS0_9PEZI</name>
<dbReference type="InParanoid" id="A0A0D1XSS0"/>
<dbReference type="UniPathway" id="UPA00251">
    <property type="reaction ID" value="UER00320"/>
</dbReference>
<keyword evidence="3" id="KW-1185">Reference proteome</keyword>
<dbReference type="VEuPathDB" id="FungiDB:PV09_03636"/>
<dbReference type="CDD" id="cd06578">
    <property type="entry name" value="HemD"/>
    <property type="match status" value="1"/>
</dbReference>
<dbReference type="InterPro" id="IPR036108">
    <property type="entry name" value="4pyrrol_syn_uPrphyn_synt_sf"/>
</dbReference>
<dbReference type="RefSeq" id="XP_016215650.1">
    <property type="nucleotide sequence ID" value="XM_016356857.1"/>
</dbReference>
<reference evidence="2 3" key="1">
    <citation type="submission" date="2015-01" db="EMBL/GenBank/DDBJ databases">
        <title>The Genome Sequence of Ochroconis gallopava CBS43764.</title>
        <authorList>
            <consortium name="The Broad Institute Genomics Platform"/>
            <person name="Cuomo C."/>
            <person name="de Hoog S."/>
            <person name="Gorbushina A."/>
            <person name="Stielow B."/>
            <person name="Teixiera M."/>
            <person name="Abouelleil A."/>
            <person name="Chapman S.B."/>
            <person name="Priest M."/>
            <person name="Young S.K."/>
            <person name="Wortman J."/>
            <person name="Nusbaum C."/>
            <person name="Birren B."/>
        </authorList>
    </citation>
    <scope>NUCLEOTIDE SEQUENCE [LARGE SCALE GENOMIC DNA]</scope>
    <source>
        <strain evidence="2 3">CBS 43764</strain>
    </source>
</reference>
<dbReference type="STRING" id="253628.A0A0D1XSS0"/>
<dbReference type="SMR" id="A0A0D1XSS0"/>
<dbReference type="Pfam" id="PF02602">
    <property type="entry name" value="HEM4"/>
    <property type="match status" value="1"/>
</dbReference>
<dbReference type="Proteomes" id="UP000053259">
    <property type="component" value="Unassembled WGS sequence"/>
</dbReference>
<proteinExistence type="predicted"/>
<dbReference type="HOGENOM" id="CLU_051874_0_0_1"/>
<sequence length="328" mass="36291">MAQQIPVLLLKTKSSPSDSYEERLRALDNGRFSPEFAPVLEHRFRRQSLQEIADVYKKGDLGLSPKHDGSSPKYGGIIFTSQRAVEAFSQVINTLRLYGATNALLPNDVPFYVVGPATSRALAALQLDNAIVGEETGNGEALASFILQHYNALLQKQNSLPVKPALLFLVGEQRRDVVPKTLQSERIDPALRIAVDEIVVYETTEMKSFKSDFAEKYLKGVVDGCTYQWVVVFSPTGCKAMFEALGLLDQNTGKYKDKIKRPFIATIGPTTRDYLVREFSFEPDVCAEQPSPEGVCAGISAYMAKLMAPVADGMDVDSVSLRKRQRTD</sequence>
<evidence type="ECO:0000259" key="1">
    <source>
        <dbReference type="Pfam" id="PF02602"/>
    </source>
</evidence>
<dbReference type="GO" id="GO:0005829">
    <property type="term" value="C:cytosol"/>
    <property type="evidence" value="ECO:0007669"/>
    <property type="project" value="TreeGrafter"/>
</dbReference>
<organism evidence="2 3">
    <name type="scientific">Verruconis gallopava</name>
    <dbReference type="NCBI Taxonomy" id="253628"/>
    <lineage>
        <taxon>Eukaryota</taxon>
        <taxon>Fungi</taxon>
        <taxon>Dikarya</taxon>
        <taxon>Ascomycota</taxon>
        <taxon>Pezizomycotina</taxon>
        <taxon>Dothideomycetes</taxon>
        <taxon>Pleosporomycetidae</taxon>
        <taxon>Venturiales</taxon>
        <taxon>Sympoventuriaceae</taxon>
        <taxon>Verruconis</taxon>
    </lineage>
</organism>
<evidence type="ECO:0000313" key="3">
    <source>
        <dbReference type="Proteomes" id="UP000053259"/>
    </source>
</evidence>
<dbReference type="PANTHER" id="PTHR12390:SF0">
    <property type="entry name" value="UROPORPHYRINOGEN-III SYNTHASE"/>
    <property type="match status" value="1"/>
</dbReference>
<dbReference type="AlphaFoldDB" id="A0A0D1XSS0"/>
<dbReference type="PANTHER" id="PTHR12390">
    <property type="entry name" value="UROPORPHYRINOGEN III SYNTHASE"/>
    <property type="match status" value="1"/>
</dbReference>
<dbReference type="FunCoup" id="A0A0D1XSS0">
    <property type="interactions" value="113"/>
</dbReference>
<protein>
    <recommendedName>
        <fullName evidence="1">Tetrapyrrole biosynthesis uroporphyrinogen III synthase domain-containing protein</fullName>
    </recommendedName>
</protein>
<dbReference type="EMBL" id="KN847537">
    <property type="protein sequence ID" value="KIW05781.1"/>
    <property type="molecule type" value="Genomic_DNA"/>
</dbReference>
<dbReference type="Gene3D" id="3.40.50.10090">
    <property type="match status" value="2"/>
</dbReference>
<dbReference type="GO" id="GO:0004852">
    <property type="term" value="F:uroporphyrinogen-III synthase activity"/>
    <property type="evidence" value="ECO:0007669"/>
    <property type="project" value="InterPro"/>
</dbReference>
<evidence type="ECO:0000313" key="2">
    <source>
        <dbReference type="EMBL" id="KIW05781.1"/>
    </source>
</evidence>
<dbReference type="InterPro" id="IPR003754">
    <property type="entry name" value="4pyrrol_synth_uPrphyn_synth"/>
</dbReference>
<accession>A0A0D1XSS0</accession>
<dbReference type="GeneID" id="27311609"/>
<dbReference type="FunFam" id="3.40.50.10090:FF:000011">
    <property type="entry name" value="Uroporphyrinogen-III synthase (UroS), putative"/>
    <property type="match status" value="1"/>
</dbReference>
<dbReference type="InterPro" id="IPR039793">
    <property type="entry name" value="UROS/Hem4"/>
</dbReference>